<dbReference type="Pfam" id="PF00008">
    <property type="entry name" value="EGF"/>
    <property type="match status" value="1"/>
</dbReference>
<dbReference type="FunFam" id="4.10.740.10:FF:000001">
    <property type="entry name" value="vitamin K-dependent protein S"/>
    <property type="match status" value="1"/>
</dbReference>
<accession>A0AAV7NNN2</accession>
<evidence type="ECO:0000259" key="18">
    <source>
        <dbReference type="PROSITE" id="PS50025"/>
    </source>
</evidence>
<dbReference type="InterPro" id="IPR049883">
    <property type="entry name" value="NOTCH1_EGF-like"/>
</dbReference>
<feature type="domain" description="EGF-like" evidence="19">
    <location>
        <begin position="333"/>
        <end position="373"/>
    </location>
</feature>
<evidence type="ECO:0000256" key="12">
    <source>
        <dbReference type="ARBA" id="ARBA00023136"/>
    </source>
</evidence>
<sequence length="770" mass="84775">MQAMCEVPPQKGAALPWRTQLEEYADEKTACGPTVAYVCKLSKRLGKASDRPHLPPAGAGLDVLAPEAAAGEEQTGARRAGRRATAAPQPGRGSPTPSTMQAAAALLGAALLFVLLAADPAQGTIVLPAKEAAQFLRSRQRRANHLFEETKQGHLERECVEERCSREEAREVFENDPETEYFYDRYLECIKLFGSPYARNSGLVTCVHNLPNQCSPNPCFKDGSTSCEDQKGDFYCHCKLGWTGKKCDTDKDECYVKNGGCNQICLNKPGSYYCSCYSGYALQANNRICEDIDECKDSPAICGTAQCRNHISSYSCHCNKGYKYDEVAKACVDVDECEDKPCEQTCVNTLGSYTCHCDGRGGVKLSSDMNNCEDILPCVPFTTEKSIKSLYLGRMFSGTPVIWRRFKRKQPTRLVAEFDFRTFDPEGVLFFAGGHQDSTWIVLALRNGRLELQLKYNGIGRVTSSGPLINHGMWQMISVEELDRSLVIKVNKEAVMKIAVSGDLFTFEKGLYQLNLTVGGIPFKHNELNQPINPRLDGCMRGWNWLNGEDSTTQETVRLHEKMQCYAVAGRGSFYPGKGFAFFNIGYTASSGGEQADKNWTIALTAEIRPAVDTGVLFALVSDDKVVPMSLSLIDYHSSTKTKQQLILLAIENTTVSSLEVNVCDNDHSLALFVNKQDIVLTVDGIAGQSEVNNMQLEASLKLLNGHLQRGVKTYLGGLPDVDVTSTPVTAFYHGCMTVKMNEKALDLDDAVYKHSDITSHSCPPVETGK</sequence>
<dbReference type="FunFam" id="2.60.120.200:FF:000089">
    <property type="entry name" value="growth arrest-specific protein 6"/>
    <property type="match status" value="1"/>
</dbReference>
<dbReference type="PROSITE" id="PS00010">
    <property type="entry name" value="ASX_HYDROXYL"/>
    <property type="match status" value="3"/>
</dbReference>
<dbReference type="Proteomes" id="UP001066276">
    <property type="component" value="Chromosome 8"/>
</dbReference>
<keyword evidence="22" id="KW-1185">Reference proteome</keyword>
<dbReference type="PROSITE" id="PS00011">
    <property type="entry name" value="GLA_1"/>
    <property type="match status" value="1"/>
</dbReference>
<feature type="domain" description="Laminin G" evidence="18">
    <location>
        <begin position="577"/>
        <end position="763"/>
    </location>
</feature>
<evidence type="ECO:0000259" key="19">
    <source>
        <dbReference type="PROSITE" id="PS50026"/>
    </source>
</evidence>
<dbReference type="PROSITE" id="PS50025">
    <property type="entry name" value="LAM_G_DOMAIN"/>
    <property type="match status" value="2"/>
</dbReference>
<dbReference type="InterPro" id="IPR000294">
    <property type="entry name" value="GLA_domain"/>
</dbReference>
<keyword evidence="3" id="KW-0217">Developmental protein</keyword>
<dbReference type="Pfam" id="PF02210">
    <property type="entry name" value="Laminin_G_2"/>
    <property type="match status" value="1"/>
</dbReference>
<reference evidence="21" key="1">
    <citation type="journal article" date="2022" name="bioRxiv">
        <title>Sequencing and chromosome-scale assembly of the giantPleurodeles waltlgenome.</title>
        <authorList>
            <person name="Brown T."/>
            <person name="Elewa A."/>
            <person name="Iarovenko S."/>
            <person name="Subramanian E."/>
            <person name="Araus A.J."/>
            <person name="Petzold A."/>
            <person name="Susuki M."/>
            <person name="Suzuki K.-i.T."/>
            <person name="Hayashi T."/>
            <person name="Toyoda A."/>
            <person name="Oliveira C."/>
            <person name="Osipova E."/>
            <person name="Leigh N.D."/>
            <person name="Simon A."/>
            <person name="Yun M.H."/>
        </authorList>
    </citation>
    <scope>NUCLEOTIDE SEQUENCE</scope>
    <source>
        <strain evidence="21">20211129_DDA</strain>
        <tissue evidence="21">Liver</tissue>
    </source>
</reference>
<feature type="domain" description="Gla" evidence="20">
    <location>
        <begin position="142"/>
        <end position="188"/>
    </location>
</feature>
<evidence type="ECO:0000256" key="15">
    <source>
        <dbReference type="PROSITE-ProRule" id="PRU00076"/>
    </source>
</evidence>
<keyword evidence="7" id="KW-0812">Transmembrane</keyword>
<dbReference type="GO" id="GO:0048018">
    <property type="term" value="F:receptor ligand activity"/>
    <property type="evidence" value="ECO:0007669"/>
    <property type="project" value="TreeGrafter"/>
</dbReference>
<dbReference type="SMART" id="SM00282">
    <property type="entry name" value="LamG"/>
    <property type="match status" value="2"/>
</dbReference>
<evidence type="ECO:0000256" key="16">
    <source>
        <dbReference type="PROSITE-ProRule" id="PRU00122"/>
    </source>
</evidence>
<feature type="disulfide bond" evidence="15">
    <location>
        <begin position="238"/>
        <end position="247"/>
    </location>
</feature>
<evidence type="ECO:0000256" key="10">
    <source>
        <dbReference type="ARBA" id="ARBA00022976"/>
    </source>
</evidence>
<dbReference type="InterPro" id="IPR018097">
    <property type="entry name" value="EGF_Ca-bd_CS"/>
</dbReference>
<evidence type="ECO:0000256" key="2">
    <source>
        <dbReference type="ARBA" id="ARBA00004613"/>
    </source>
</evidence>
<keyword evidence="5" id="KW-0964">Secreted</keyword>
<dbReference type="CDD" id="cd00054">
    <property type="entry name" value="EGF_CA"/>
    <property type="match status" value="2"/>
</dbReference>
<dbReference type="PROSITE" id="PS50026">
    <property type="entry name" value="EGF_3"/>
    <property type="match status" value="2"/>
</dbReference>
<keyword evidence="12" id="KW-0472">Membrane</keyword>
<keyword evidence="8" id="KW-0677">Repeat</keyword>
<dbReference type="SMART" id="SM00181">
    <property type="entry name" value="EGF"/>
    <property type="match status" value="4"/>
</dbReference>
<dbReference type="Pfam" id="PF00594">
    <property type="entry name" value="Gla"/>
    <property type="match status" value="1"/>
</dbReference>
<evidence type="ECO:0000256" key="3">
    <source>
        <dbReference type="ARBA" id="ARBA00022473"/>
    </source>
</evidence>
<dbReference type="GO" id="GO:0005576">
    <property type="term" value="C:extracellular region"/>
    <property type="evidence" value="ECO:0007669"/>
    <property type="project" value="UniProtKB-SubCell"/>
</dbReference>
<keyword evidence="11" id="KW-1133">Transmembrane helix</keyword>
<keyword evidence="13 15" id="KW-1015">Disulfide bond</keyword>
<dbReference type="GO" id="GO:0016020">
    <property type="term" value="C:membrane"/>
    <property type="evidence" value="ECO:0007669"/>
    <property type="project" value="UniProtKB-SubCell"/>
</dbReference>
<keyword evidence="14" id="KW-0325">Glycoprotein</keyword>
<name>A0AAV7NNN2_PLEWA</name>
<feature type="region of interest" description="Disordered" evidence="17">
    <location>
        <begin position="69"/>
        <end position="99"/>
    </location>
</feature>
<dbReference type="InterPro" id="IPR000742">
    <property type="entry name" value="EGF"/>
</dbReference>
<dbReference type="GO" id="GO:0005509">
    <property type="term" value="F:calcium ion binding"/>
    <property type="evidence" value="ECO:0007669"/>
    <property type="project" value="InterPro"/>
</dbReference>
<dbReference type="Pfam" id="PF14670">
    <property type="entry name" value="FXa_inhibition"/>
    <property type="match status" value="1"/>
</dbReference>
<feature type="compositionally biased region" description="Low complexity" evidence="17">
    <location>
        <begin position="69"/>
        <end position="93"/>
    </location>
</feature>
<dbReference type="PROSITE" id="PS50998">
    <property type="entry name" value="GLA_2"/>
    <property type="match status" value="1"/>
</dbReference>
<evidence type="ECO:0000256" key="13">
    <source>
        <dbReference type="ARBA" id="ARBA00023157"/>
    </source>
</evidence>
<dbReference type="CDD" id="cd00110">
    <property type="entry name" value="LamG"/>
    <property type="match status" value="2"/>
</dbReference>
<dbReference type="SMART" id="SM00179">
    <property type="entry name" value="EGF_CA"/>
    <property type="match status" value="4"/>
</dbReference>
<dbReference type="PANTHER" id="PTHR24040">
    <property type="entry name" value="LAMININ G-LIKE DOMAIN-CONTAINING PROTEIN"/>
    <property type="match status" value="1"/>
</dbReference>
<evidence type="ECO:0008006" key="23">
    <source>
        <dbReference type="Google" id="ProtNLM"/>
    </source>
</evidence>
<dbReference type="FunFam" id="2.10.25.10:FF:000146">
    <property type="entry name" value="Putative neurogenic locus notch"/>
    <property type="match status" value="1"/>
</dbReference>
<proteinExistence type="predicted"/>
<dbReference type="Gene3D" id="2.10.25.10">
    <property type="entry name" value="Laminin"/>
    <property type="match status" value="4"/>
</dbReference>
<evidence type="ECO:0000256" key="17">
    <source>
        <dbReference type="SAM" id="MobiDB-lite"/>
    </source>
</evidence>
<dbReference type="PROSITE" id="PS00022">
    <property type="entry name" value="EGF_1"/>
    <property type="match status" value="1"/>
</dbReference>
<dbReference type="PROSITE" id="PS01187">
    <property type="entry name" value="EGF_CA"/>
    <property type="match status" value="2"/>
</dbReference>
<evidence type="ECO:0000256" key="9">
    <source>
        <dbReference type="ARBA" id="ARBA00022837"/>
    </source>
</evidence>
<dbReference type="PANTHER" id="PTHR24040:SF14">
    <property type="entry name" value="GROWTH ARREST-SPECIFIC PROTEIN 6"/>
    <property type="match status" value="1"/>
</dbReference>
<comment type="subcellular location">
    <subcellularLocation>
        <location evidence="1">Membrane</location>
        <topology evidence="1">Single-pass type I membrane protein</topology>
    </subcellularLocation>
    <subcellularLocation>
        <location evidence="2">Secreted</location>
    </subcellularLocation>
</comment>
<dbReference type="SUPFAM" id="SSF49899">
    <property type="entry name" value="Concanavalin A-like lectins/glucanases"/>
    <property type="match status" value="2"/>
</dbReference>
<dbReference type="InterPro" id="IPR035972">
    <property type="entry name" value="GLA-like_dom_SF"/>
</dbReference>
<keyword evidence="10" id="KW-0914">Notch signaling pathway</keyword>
<evidence type="ECO:0000256" key="8">
    <source>
        <dbReference type="ARBA" id="ARBA00022737"/>
    </source>
</evidence>
<dbReference type="SMART" id="SM00069">
    <property type="entry name" value="GLA"/>
    <property type="match status" value="1"/>
</dbReference>
<feature type="disulfide bond" evidence="16">
    <location>
        <begin position="736"/>
        <end position="763"/>
    </location>
</feature>
<dbReference type="GO" id="GO:0007219">
    <property type="term" value="P:Notch signaling pathway"/>
    <property type="evidence" value="ECO:0007669"/>
    <property type="project" value="UniProtKB-KW"/>
</dbReference>
<dbReference type="Pfam" id="PF00054">
    <property type="entry name" value="Laminin_G_1"/>
    <property type="match status" value="1"/>
</dbReference>
<dbReference type="Gene3D" id="4.10.740.10">
    <property type="entry name" value="Coagulation Factor IX"/>
    <property type="match status" value="1"/>
</dbReference>
<dbReference type="InterPro" id="IPR001791">
    <property type="entry name" value="Laminin_G"/>
</dbReference>
<dbReference type="PROSITE" id="PS01186">
    <property type="entry name" value="EGF_2"/>
    <property type="match status" value="2"/>
</dbReference>
<feature type="domain" description="Laminin G" evidence="18">
    <location>
        <begin position="393"/>
        <end position="565"/>
    </location>
</feature>
<keyword evidence="4" id="KW-0301">Gamma-carboxyglutamic acid</keyword>
<dbReference type="InterPro" id="IPR001881">
    <property type="entry name" value="EGF-like_Ca-bd_dom"/>
</dbReference>
<dbReference type="InterPro" id="IPR000152">
    <property type="entry name" value="EGF-type_Asp/Asn_hydroxyl_site"/>
</dbReference>
<evidence type="ECO:0000256" key="1">
    <source>
        <dbReference type="ARBA" id="ARBA00004479"/>
    </source>
</evidence>
<organism evidence="21 22">
    <name type="scientific">Pleurodeles waltl</name>
    <name type="common">Iberian ribbed newt</name>
    <dbReference type="NCBI Taxonomy" id="8319"/>
    <lineage>
        <taxon>Eukaryota</taxon>
        <taxon>Metazoa</taxon>
        <taxon>Chordata</taxon>
        <taxon>Craniata</taxon>
        <taxon>Vertebrata</taxon>
        <taxon>Euteleostomi</taxon>
        <taxon>Amphibia</taxon>
        <taxon>Batrachia</taxon>
        <taxon>Caudata</taxon>
        <taxon>Salamandroidea</taxon>
        <taxon>Salamandridae</taxon>
        <taxon>Pleurodelinae</taxon>
        <taxon>Pleurodeles</taxon>
    </lineage>
</organism>
<comment type="caution">
    <text evidence="15">Lacks conserved residue(s) required for the propagation of feature annotation.</text>
</comment>
<dbReference type="SUPFAM" id="SSF57196">
    <property type="entry name" value="EGF/Laminin"/>
    <property type="match status" value="3"/>
</dbReference>
<dbReference type="Pfam" id="PF07645">
    <property type="entry name" value="EGF_CA"/>
    <property type="match status" value="2"/>
</dbReference>
<dbReference type="SUPFAM" id="SSF57630">
    <property type="entry name" value="GLA-domain"/>
    <property type="match status" value="1"/>
</dbReference>
<feature type="domain" description="EGF-like" evidence="19">
    <location>
        <begin position="210"/>
        <end position="248"/>
    </location>
</feature>
<gene>
    <name evidence="21" type="ORF">NDU88_005839</name>
</gene>
<dbReference type="EMBL" id="JANPWB010000012">
    <property type="protein sequence ID" value="KAJ1117642.1"/>
    <property type="molecule type" value="Genomic_DNA"/>
</dbReference>
<protein>
    <recommendedName>
        <fullName evidence="23">Growth arrest specific 6</fullName>
    </recommendedName>
</protein>
<dbReference type="FunFam" id="2.10.25.10:FF:000240">
    <property type="entry name" value="Vitamin K-dependent protein S"/>
    <property type="match status" value="1"/>
</dbReference>
<dbReference type="AlphaFoldDB" id="A0AAV7NNN2"/>
<dbReference type="FunFam" id="2.10.25.10:FF:000119">
    <property type="entry name" value="vitamin K-dependent protein S"/>
    <property type="match status" value="1"/>
</dbReference>
<dbReference type="PRINTS" id="PR00001">
    <property type="entry name" value="GLABLOOD"/>
</dbReference>
<evidence type="ECO:0000256" key="14">
    <source>
        <dbReference type="ARBA" id="ARBA00023180"/>
    </source>
</evidence>
<evidence type="ECO:0000256" key="4">
    <source>
        <dbReference type="ARBA" id="ARBA00022479"/>
    </source>
</evidence>
<evidence type="ECO:0000259" key="20">
    <source>
        <dbReference type="PROSITE" id="PS50998"/>
    </source>
</evidence>
<evidence type="ECO:0000256" key="7">
    <source>
        <dbReference type="ARBA" id="ARBA00022692"/>
    </source>
</evidence>
<dbReference type="InterPro" id="IPR051145">
    <property type="entry name" value="GAS-SHBG-PROS"/>
</dbReference>
<evidence type="ECO:0000256" key="6">
    <source>
        <dbReference type="ARBA" id="ARBA00022536"/>
    </source>
</evidence>
<dbReference type="InterPro" id="IPR013320">
    <property type="entry name" value="ConA-like_dom_sf"/>
</dbReference>
<feature type="disulfide bond" evidence="15">
    <location>
        <begin position="219"/>
        <end position="236"/>
    </location>
</feature>
<dbReference type="Gene3D" id="2.60.120.200">
    <property type="match status" value="2"/>
</dbReference>
<dbReference type="InterPro" id="IPR017857">
    <property type="entry name" value="Coagulation_fac-like_Gla_dom"/>
</dbReference>
<evidence type="ECO:0000256" key="11">
    <source>
        <dbReference type="ARBA" id="ARBA00022989"/>
    </source>
</evidence>
<comment type="caution">
    <text evidence="21">The sequence shown here is derived from an EMBL/GenBank/DDBJ whole genome shotgun (WGS) entry which is preliminary data.</text>
</comment>
<keyword evidence="9" id="KW-0106">Calcium</keyword>
<evidence type="ECO:0000256" key="5">
    <source>
        <dbReference type="ARBA" id="ARBA00022525"/>
    </source>
</evidence>
<keyword evidence="6 15" id="KW-0245">EGF-like domain</keyword>
<evidence type="ECO:0000313" key="21">
    <source>
        <dbReference type="EMBL" id="KAJ1117642.1"/>
    </source>
</evidence>
<evidence type="ECO:0000313" key="22">
    <source>
        <dbReference type="Proteomes" id="UP001066276"/>
    </source>
</evidence>